<feature type="region of interest" description="Disordered" evidence="1">
    <location>
        <begin position="1"/>
        <end position="180"/>
    </location>
</feature>
<evidence type="ECO:0000313" key="4">
    <source>
        <dbReference type="Proteomes" id="UP000193144"/>
    </source>
</evidence>
<accession>A0A1Y1ZQ87</accession>
<feature type="compositionally biased region" description="Polar residues" evidence="1">
    <location>
        <begin position="89"/>
        <end position="100"/>
    </location>
</feature>
<feature type="compositionally biased region" description="Basic residues" evidence="1">
    <location>
        <begin position="1"/>
        <end position="10"/>
    </location>
</feature>
<dbReference type="Proteomes" id="UP000193144">
    <property type="component" value="Unassembled WGS sequence"/>
</dbReference>
<feature type="region of interest" description="Disordered" evidence="1">
    <location>
        <begin position="561"/>
        <end position="595"/>
    </location>
</feature>
<feature type="transmembrane region" description="Helical" evidence="2">
    <location>
        <begin position="215"/>
        <end position="236"/>
    </location>
</feature>
<dbReference type="AlphaFoldDB" id="A0A1Y1ZQ87"/>
<keyword evidence="4" id="KW-1185">Reference proteome</keyword>
<feature type="compositionally biased region" description="Polar residues" evidence="1">
    <location>
        <begin position="123"/>
        <end position="135"/>
    </location>
</feature>
<evidence type="ECO:0000256" key="1">
    <source>
        <dbReference type="SAM" id="MobiDB-lite"/>
    </source>
</evidence>
<sequence length="595" mass="65428">MNGARSRKMRGSLGDSWGDAEYESDGGASIHSASDFESETGSDSEHEEILQEEKDIATPLPPRTTRASSRTPQDTPVRTPANRIVSGPRHSQSPMSSPRSKGTGPHSARTESLEPSFIMPSMSDYTGSPLRNSQMRVRMQPRTAGRSSHSSSVHSTPNRSRHQRPSMSAEEPQEHKKSPTTVADVSGLLLNHVVYPALKYALSALGMAAEFFKPLFAVLCVVFAVLYVTSNVSTFISATVQTALSPLCGIRGSSYILPFCATQRHEPAFEEFMTVQSTFEEVLSASMHSFSLPQAMKRSEASIRDLKTRVKYSKLPSRSELEVEFQSFIQQARDASADLTRYNSKIGHTMDKVISTNRWTMQILSGIEDHASSTGLLPRIASTLNPLSPPSLEEQIFNQYVTHVSMTKDDISALIANAEGLLILLNSLDHRLDLIADLAVRDGMVVSRDKEQLLSTLWSKLGGNVSQRKSFDDSLDVLSHVTQYRKVAEAHVSATLLKLQDIQAKLENLREGVAAPEVLGYRKDVPLSYHIGLIGLTVQRLSEGREDARRVETESLRKLMGEGEERALPNAQQGEVGMGEGGMPTVYATKKDGKR</sequence>
<dbReference type="EMBL" id="MCFA01000051">
    <property type="protein sequence ID" value="ORY12419.1"/>
    <property type="molecule type" value="Genomic_DNA"/>
</dbReference>
<keyword evidence="2" id="KW-0812">Transmembrane</keyword>
<feature type="compositionally biased region" description="Basic and acidic residues" evidence="1">
    <location>
        <begin position="43"/>
        <end position="56"/>
    </location>
</feature>
<keyword evidence="2" id="KW-1133">Transmembrane helix</keyword>
<evidence type="ECO:0000313" key="3">
    <source>
        <dbReference type="EMBL" id="ORY12419.1"/>
    </source>
</evidence>
<evidence type="ECO:0000256" key="2">
    <source>
        <dbReference type="SAM" id="Phobius"/>
    </source>
</evidence>
<organism evidence="3 4">
    <name type="scientific">Clohesyomyces aquaticus</name>
    <dbReference type="NCBI Taxonomy" id="1231657"/>
    <lineage>
        <taxon>Eukaryota</taxon>
        <taxon>Fungi</taxon>
        <taxon>Dikarya</taxon>
        <taxon>Ascomycota</taxon>
        <taxon>Pezizomycotina</taxon>
        <taxon>Dothideomycetes</taxon>
        <taxon>Pleosporomycetidae</taxon>
        <taxon>Pleosporales</taxon>
        <taxon>Lindgomycetaceae</taxon>
        <taxon>Clohesyomyces</taxon>
    </lineage>
</organism>
<comment type="caution">
    <text evidence="3">The sequence shown here is derived from an EMBL/GenBank/DDBJ whole genome shotgun (WGS) entry which is preliminary data.</text>
</comment>
<gene>
    <name evidence="3" type="ORF">BCR34DRAFT_536961</name>
</gene>
<reference evidence="3 4" key="1">
    <citation type="submission" date="2016-07" db="EMBL/GenBank/DDBJ databases">
        <title>Pervasive Adenine N6-methylation of Active Genes in Fungi.</title>
        <authorList>
            <consortium name="DOE Joint Genome Institute"/>
            <person name="Mondo S.J."/>
            <person name="Dannebaum R.O."/>
            <person name="Kuo R.C."/>
            <person name="Labutti K."/>
            <person name="Haridas S."/>
            <person name="Kuo A."/>
            <person name="Salamov A."/>
            <person name="Ahrendt S.R."/>
            <person name="Lipzen A."/>
            <person name="Sullivan W."/>
            <person name="Andreopoulos W.B."/>
            <person name="Clum A."/>
            <person name="Lindquist E."/>
            <person name="Daum C."/>
            <person name="Ramamoorthy G.K."/>
            <person name="Gryganskyi A."/>
            <person name="Culley D."/>
            <person name="Magnuson J.K."/>
            <person name="James T.Y."/>
            <person name="O'Malley M.A."/>
            <person name="Stajich J.E."/>
            <person name="Spatafora J.W."/>
            <person name="Visel A."/>
            <person name="Grigoriev I.V."/>
        </authorList>
    </citation>
    <scope>NUCLEOTIDE SEQUENCE [LARGE SCALE GENOMIC DNA]</scope>
    <source>
        <strain evidence="3 4">CBS 115471</strain>
    </source>
</reference>
<name>A0A1Y1ZQ87_9PLEO</name>
<proteinExistence type="predicted"/>
<protein>
    <submittedName>
        <fullName evidence="3">Uncharacterized protein</fullName>
    </submittedName>
</protein>
<dbReference type="STRING" id="1231657.A0A1Y1ZQ87"/>
<keyword evidence="2" id="KW-0472">Membrane</keyword>
<dbReference type="OrthoDB" id="4179406at2759"/>
<feature type="compositionally biased region" description="Polar residues" evidence="1">
    <location>
        <begin position="65"/>
        <end position="76"/>
    </location>
</feature>